<evidence type="ECO:0000313" key="7">
    <source>
        <dbReference type="Proteomes" id="UP000251431"/>
    </source>
</evidence>
<evidence type="ECO:0000256" key="1">
    <source>
        <dbReference type="ARBA" id="ARBA00004141"/>
    </source>
</evidence>
<dbReference type="STRING" id="1421.A2J09_06865"/>
<dbReference type="InterPro" id="IPR004995">
    <property type="entry name" value="Spore_Ger"/>
</dbReference>
<dbReference type="PANTHER" id="PTHR22550:SF5">
    <property type="entry name" value="LEUCINE ZIPPER PROTEIN 4"/>
    <property type="match status" value="1"/>
</dbReference>
<dbReference type="PIRSF" id="PIRSF005690">
    <property type="entry name" value="GerBA"/>
    <property type="match status" value="1"/>
</dbReference>
<protein>
    <submittedName>
        <fullName evidence="6">GerA spore germination protein</fullName>
    </submittedName>
</protein>
<comment type="similarity">
    <text evidence="2 4">Belongs to the GerABKA family.</text>
</comment>
<reference evidence="6 7" key="1">
    <citation type="submission" date="2018-06" db="EMBL/GenBank/DDBJ databases">
        <authorList>
            <consortium name="Pathogen Informatics"/>
            <person name="Doyle S."/>
        </authorList>
    </citation>
    <scope>NUCLEOTIDE SEQUENCE [LARGE SCALE GENOMIC DNA]</scope>
    <source>
        <strain evidence="6 7">NCTC7582</strain>
    </source>
</reference>
<sequence>MDKVEYMMKSLQKAFYHSSDLTVRQIDWHEGDTAILCFYASLVDAKEVQKILDTIYARLDTEKPFWSETLLTTLDNFALPQAIERVCQGETLVILPDTGKMLTLAITNEVRRNLEEPNNEHILRGSHEGLVERADTNLTLIRKRVNNPALVVKSFTIGQQTNTKAYYLYMDGVIQPETLQEMEKRIADIKIDYFYSIGQLSDALEDSVLSPFPQLLNTEHPDRVVAHLVEGKVVVMTNISPSALIGPVTFFSFYQTPDDYNSRVVVGSFYKIVRLLSFVTAVFLPAFYIAVISFHFEVLPLELSNQVKNDVNDIPYRPLIEALILEIIMELIRESSIRLPQSVGQTIGIVGGLVIGDAIVSAGLVSNLMVIVVALTAISSYVVPSVELNSTIRMIRFPFMLLASLFGFLGIVVGVVILLIHLISLTSLKQPYFSPIVPFQPKAVYKIFLRWPFIRPTVQVTSFQPPKDEKGKNEDTP</sequence>
<feature type="transmembrane region" description="Helical" evidence="5">
    <location>
        <begin position="399"/>
        <end position="423"/>
    </location>
</feature>
<evidence type="ECO:0000256" key="5">
    <source>
        <dbReference type="SAM" id="Phobius"/>
    </source>
</evidence>
<dbReference type="Proteomes" id="UP000251431">
    <property type="component" value="Unassembled WGS sequence"/>
</dbReference>
<evidence type="ECO:0000256" key="2">
    <source>
        <dbReference type="ARBA" id="ARBA00005278"/>
    </source>
</evidence>
<keyword evidence="5" id="KW-0812">Transmembrane</keyword>
<dbReference type="AlphaFoldDB" id="A0A2X1BB10"/>
<keyword evidence="5" id="KW-1133">Transmembrane helix</keyword>
<proteinExistence type="inferred from homology"/>
<dbReference type="PANTHER" id="PTHR22550">
    <property type="entry name" value="SPORE GERMINATION PROTEIN"/>
    <property type="match status" value="1"/>
</dbReference>
<evidence type="ECO:0000256" key="3">
    <source>
        <dbReference type="ARBA" id="ARBA00023136"/>
    </source>
</evidence>
<evidence type="ECO:0000256" key="4">
    <source>
        <dbReference type="PIRNR" id="PIRNR005690"/>
    </source>
</evidence>
<name>A0A2X1BB10_9BACI</name>
<comment type="subcellular location">
    <subcellularLocation>
        <location evidence="4">Cell membrane</location>
    </subcellularLocation>
    <subcellularLocation>
        <location evidence="1">Membrane</location>
        <topology evidence="1">Multi-pass membrane protein</topology>
    </subcellularLocation>
</comment>
<organism evidence="6 7">
    <name type="scientific">Lysinibacillus capsici</name>
    <dbReference type="NCBI Taxonomy" id="2115968"/>
    <lineage>
        <taxon>Bacteria</taxon>
        <taxon>Bacillati</taxon>
        <taxon>Bacillota</taxon>
        <taxon>Bacilli</taxon>
        <taxon>Bacillales</taxon>
        <taxon>Bacillaceae</taxon>
        <taxon>Lysinibacillus</taxon>
    </lineage>
</organism>
<dbReference type="InterPro" id="IPR050768">
    <property type="entry name" value="UPF0353/GerABKA_families"/>
</dbReference>
<gene>
    <name evidence="6" type="ORF">NCTC7582_04915</name>
</gene>
<dbReference type="Pfam" id="PF03323">
    <property type="entry name" value="GerA"/>
    <property type="match status" value="1"/>
</dbReference>
<feature type="transmembrane region" description="Helical" evidence="5">
    <location>
        <begin position="353"/>
        <end position="379"/>
    </location>
</feature>
<feature type="transmembrane region" description="Helical" evidence="5">
    <location>
        <begin position="272"/>
        <end position="294"/>
    </location>
</feature>
<dbReference type="GO" id="GO:0005886">
    <property type="term" value="C:plasma membrane"/>
    <property type="evidence" value="ECO:0007669"/>
    <property type="project" value="UniProtKB-SubCell"/>
</dbReference>
<dbReference type="EMBL" id="UAQE01000004">
    <property type="protein sequence ID" value="SPU38941.1"/>
    <property type="molecule type" value="Genomic_DNA"/>
</dbReference>
<accession>A0A2X1BB10</accession>
<evidence type="ECO:0000313" key="6">
    <source>
        <dbReference type="EMBL" id="SPU38941.1"/>
    </source>
</evidence>
<dbReference type="GO" id="GO:0009847">
    <property type="term" value="P:spore germination"/>
    <property type="evidence" value="ECO:0007669"/>
    <property type="project" value="UniProtKB-UniRule"/>
</dbReference>
<keyword evidence="3 4" id="KW-0472">Membrane</keyword>
<dbReference type="RefSeq" id="WP_112118700.1">
    <property type="nucleotide sequence ID" value="NZ_DAMBGE010000005.1"/>
</dbReference>